<dbReference type="Proteomes" id="UP001164539">
    <property type="component" value="Chromosome 2"/>
</dbReference>
<protein>
    <submittedName>
        <fullName evidence="1">Regulator of Vps4 activity in the MVB pathway protein</fullName>
    </submittedName>
</protein>
<dbReference type="EMBL" id="CM051395">
    <property type="protein sequence ID" value="KAJ4726270.1"/>
    <property type="molecule type" value="Genomic_DNA"/>
</dbReference>
<sequence>MKLFNVLHGVLAWAKSSRIKKAAKCNALLKQVESHLSIQKKRRGSMMRQSRADIALLLQNHQLQKAFNRAKQLHKDQCLLSAYDQIEQFCRCIASNLPHIQSHCSSLESLPGDVIEAVSSLVFAASKCGELPELNSMLRVLRKYFGYLFETANEELLKGNLVNSKMKQNLCTRSVSDDQKLRLVKEISEEHNLQLGIQDFGQYLSTVSKSINGSNGSNQVKQKAVQKGKVLFEDCRSLDSSIDKLKRQNGRCSNSTHVHPKLPDYEDVRAKLTHVKLVLFKDCRSLDSVLNASTGTEG</sequence>
<name>A0ACC1YUH4_MELAZ</name>
<evidence type="ECO:0000313" key="2">
    <source>
        <dbReference type="Proteomes" id="UP001164539"/>
    </source>
</evidence>
<evidence type="ECO:0000313" key="1">
    <source>
        <dbReference type="EMBL" id="KAJ4726270.1"/>
    </source>
</evidence>
<gene>
    <name evidence="1" type="ORF">OWV82_005010</name>
</gene>
<reference evidence="1 2" key="1">
    <citation type="journal article" date="2023" name="Science">
        <title>Complex scaffold remodeling in plant triterpene biosynthesis.</title>
        <authorList>
            <person name="De La Pena R."/>
            <person name="Hodgson H."/>
            <person name="Liu J.C."/>
            <person name="Stephenson M.J."/>
            <person name="Martin A.C."/>
            <person name="Owen C."/>
            <person name="Harkess A."/>
            <person name="Leebens-Mack J."/>
            <person name="Jimenez L.E."/>
            <person name="Osbourn A."/>
            <person name="Sattely E.S."/>
        </authorList>
    </citation>
    <scope>NUCLEOTIDE SEQUENCE [LARGE SCALE GENOMIC DNA]</scope>
    <source>
        <strain evidence="2">cv. JPN11</strain>
        <tissue evidence="1">Leaf</tissue>
    </source>
</reference>
<proteinExistence type="predicted"/>
<accession>A0ACC1YUH4</accession>
<comment type="caution">
    <text evidence="1">The sequence shown here is derived from an EMBL/GenBank/DDBJ whole genome shotgun (WGS) entry which is preliminary data.</text>
</comment>
<organism evidence="1 2">
    <name type="scientific">Melia azedarach</name>
    <name type="common">Chinaberry tree</name>
    <dbReference type="NCBI Taxonomy" id="155640"/>
    <lineage>
        <taxon>Eukaryota</taxon>
        <taxon>Viridiplantae</taxon>
        <taxon>Streptophyta</taxon>
        <taxon>Embryophyta</taxon>
        <taxon>Tracheophyta</taxon>
        <taxon>Spermatophyta</taxon>
        <taxon>Magnoliopsida</taxon>
        <taxon>eudicotyledons</taxon>
        <taxon>Gunneridae</taxon>
        <taxon>Pentapetalae</taxon>
        <taxon>rosids</taxon>
        <taxon>malvids</taxon>
        <taxon>Sapindales</taxon>
        <taxon>Meliaceae</taxon>
        <taxon>Melia</taxon>
    </lineage>
</organism>
<keyword evidence="2" id="KW-1185">Reference proteome</keyword>